<protein>
    <recommendedName>
        <fullName evidence="4">TrbC/VIRB2 family protein</fullName>
    </recommendedName>
</protein>
<dbReference type="Proteomes" id="UP000199334">
    <property type="component" value="Unassembled WGS sequence"/>
</dbReference>
<evidence type="ECO:0000313" key="3">
    <source>
        <dbReference type="Proteomes" id="UP000199334"/>
    </source>
</evidence>
<name>A0A1H0CGC1_9BACI</name>
<reference evidence="2 3" key="1">
    <citation type="submission" date="2016-10" db="EMBL/GenBank/DDBJ databases">
        <authorList>
            <person name="de Groot N.N."/>
        </authorList>
    </citation>
    <scope>NUCLEOTIDE SEQUENCE [LARGE SCALE GENOMIC DNA]</scope>
    <source>
        <strain evidence="2 3">CGMCC 1.3442</strain>
    </source>
</reference>
<feature type="transmembrane region" description="Helical" evidence="1">
    <location>
        <begin position="96"/>
        <end position="114"/>
    </location>
</feature>
<keyword evidence="1" id="KW-1133">Transmembrane helix</keyword>
<accession>A0A1H0CGC1</accession>
<keyword evidence="1" id="KW-0472">Membrane</keyword>
<dbReference type="RefSeq" id="WP_093856948.1">
    <property type="nucleotide sequence ID" value="NZ_BJVZ01000002.1"/>
</dbReference>
<sequence>MKTQAYDFKAFISNELLDDIKPPTASILPLAAAPLWTSMAVSAETTIQTKMITAFTPLIDLIQGMAYPVAMVVVLGGALFVMIGNSEKGFSMMQKAGLGYVIVMLAPMILNVLVDAMEGVA</sequence>
<dbReference type="EMBL" id="FNIG01000006">
    <property type="protein sequence ID" value="SDN56927.1"/>
    <property type="molecule type" value="Genomic_DNA"/>
</dbReference>
<evidence type="ECO:0000313" key="2">
    <source>
        <dbReference type="EMBL" id="SDN56927.1"/>
    </source>
</evidence>
<gene>
    <name evidence="2" type="ORF">SAMN05216498_2528</name>
</gene>
<keyword evidence="3" id="KW-1185">Reference proteome</keyword>
<dbReference type="STRING" id="237069.SAMN05216498_2528"/>
<dbReference type="AlphaFoldDB" id="A0A1H0CGC1"/>
<proteinExistence type="predicted"/>
<evidence type="ECO:0000256" key="1">
    <source>
        <dbReference type="SAM" id="Phobius"/>
    </source>
</evidence>
<evidence type="ECO:0008006" key="4">
    <source>
        <dbReference type="Google" id="ProtNLM"/>
    </source>
</evidence>
<dbReference type="OrthoDB" id="2454059at2"/>
<organism evidence="2 3">
    <name type="scientific">Tenuibacillus multivorans</name>
    <dbReference type="NCBI Taxonomy" id="237069"/>
    <lineage>
        <taxon>Bacteria</taxon>
        <taxon>Bacillati</taxon>
        <taxon>Bacillota</taxon>
        <taxon>Bacilli</taxon>
        <taxon>Bacillales</taxon>
        <taxon>Bacillaceae</taxon>
        <taxon>Tenuibacillus</taxon>
    </lineage>
</organism>
<keyword evidence="1" id="KW-0812">Transmembrane</keyword>
<feature type="transmembrane region" description="Helical" evidence="1">
    <location>
        <begin position="65"/>
        <end position="84"/>
    </location>
</feature>